<evidence type="ECO:0000313" key="14">
    <source>
        <dbReference type="Proteomes" id="UP001558613"/>
    </source>
</evidence>
<dbReference type="InterPro" id="IPR017452">
    <property type="entry name" value="GPCR_Rhodpsn_7TM"/>
</dbReference>
<dbReference type="Proteomes" id="UP001558613">
    <property type="component" value="Unassembled WGS sequence"/>
</dbReference>
<evidence type="ECO:0000256" key="1">
    <source>
        <dbReference type="ARBA" id="ARBA00004141"/>
    </source>
</evidence>
<keyword evidence="3 11" id="KW-1133">Transmembrane helix</keyword>
<evidence type="ECO:0000256" key="4">
    <source>
        <dbReference type="ARBA" id="ARBA00023040"/>
    </source>
</evidence>
<feature type="transmembrane region" description="Helical" evidence="11">
    <location>
        <begin position="319"/>
        <end position="341"/>
    </location>
</feature>
<keyword evidence="9 10" id="KW-0807">Transducer</keyword>
<proteinExistence type="inferred from homology"/>
<evidence type="ECO:0000313" key="13">
    <source>
        <dbReference type="EMBL" id="KAL1274016.1"/>
    </source>
</evidence>
<dbReference type="Pfam" id="PF00001">
    <property type="entry name" value="7tm_1"/>
    <property type="match status" value="1"/>
</dbReference>
<dbReference type="EMBL" id="JAYMGO010000005">
    <property type="protein sequence ID" value="KAL1274016.1"/>
    <property type="molecule type" value="Genomic_DNA"/>
</dbReference>
<gene>
    <name evidence="13" type="ORF">QQF64_026830</name>
</gene>
<keyword evidence="6" id="KW-1015">Disulfide bond</keyword>
<evidence type="ECO:0000256" key="10">
    <source>
        <dbReference type="RuleBase" id="RU000688"/>
    </source>
</evidence>
<dbReference type="SUPFAM" id="SSF81321">
    <property type="entry name" value="Family A G protein-coupled receptor-like"/>
    <property type="match status" value="1"/>
</dbReference>
<organism evidence="13 14">
    <name type="scientific">Cirrhinus molitorella</name>
    <name type="common">mud carp</name>
    <dbReference type="NCBI Taxonomy" id="172907"/>
    <lineage>
        <taxon>Eukaryota</taxon>
        <taxon>Metazoa</taxon>
        <taxon>Chordata</taxon>
        <taxon>Craniata</taxon>
        <taxon>Vertebrata</taxon>
        <taxon>Euteleostomi</taxon>
        <taxon>Actinopterygii</taxon>
        <taxon>Neopterygii</taxon>
        <taxon>Teleostei</taxon>
        <taxon>Ostariophysi</taxon>
        <taxon>Cypriniformes</taxon>
        <taxon>Cyprinidae</taxon>
        <taxon>Labeoninae</taxon>
        <taxon>Labeonini</taxon>
        <taxon>Cirrhinus</taxon>
    </lineage>
</organism>
<evidence type="ECO:0000256" key="9">
    <source>
        <dbReference type="ARBA" id="ARBA00023224"/>
    </source>
</evidence>
<keyword evidence="14" id="KW-1185">Reference proteome</keyword>
<sequence length="393" mass="44525">MLQHQSQWTVNELQNYRSRKINSDAMEAESTHNLTGPNVSMLDHNITNSCDYISTSTSQYQKKVIPALYSLIFLLGFLGNMLVVCVLYHSSGRRTVANTYLMNLAMSDLLFLSSLPFWAVYYSLDYNWVFGKVMCKLCGGLVTINVYASIFFITCMSVDRYHAIVYPLHSQSTRRINQARCVSGIIWVVAALTTLPTVVFRDIHTLPNTNVTACVINFPSGNWQTGLTLAKNILGFFLPFLVIATCYSRIAVHLLASPNYLEQDSTRLVHVLRLVVAVVLAFFFCWFPFHVLAFLGALGELGELGVELDCWVLQAIHKLLPFFLSLGFSNSAINPFLYCFVGNHFREKLWQFYGDMLSQKRDSISTRLSSFSRKLSDLKETVPMEILEQQSSS</sequence>
<name>A0ABR3NAN2_9TELE</name>
<dbReference type="InterPro" id="IPR000248">
    <property type="entry name" value="ATII_rcpt"/>
</dbReference>
<feature type="transmembrane region" description="Helical" evidence="11">
    <location>
        <begin position="268"/>
        <end position="299"/>
    </location>
</feature>
<dbReference type="InterPro" id="IPR000276">
    <property type="entry name" value="GPCR_Rhodpsn"/>
</dbReference>
<reference evidence="13 14" key="1">
    <citation type="submission" date="2023-09" db="EMBL/GenBank/DDBJ databases">
        <authorList>
            <person name="Wang M."/>
        </authorList>
    </citation>
    <scope>NUCLEOTIDE SEQUENCE [LARGE SCALE GENOMIC DNA]</scope>
    <source>
        <strain evidence="13">GT-2023</strain>
        <tissue evidence="13">Liver</tissue>
    </source>
</reference>
<dbReference type="PROSITE" id="PS00237">
    <property type="entry name" value="G_PROTEIN_RECEP_F1_1"/>
    <property type="match status" value="1"/>
</dbReference>
<evidence type="ECO:0000256" key="8">
    <source>
        <dbReference type="ARBA" id="ARBA00023180"/>
    </source>
</evidence>
<evidence type="ECO:0000256" key="11">
    <source>
        <dbReference type="SAM" id="Phobius"/>
    </source>
</evidence>
<evidence type="ECO:0000256" key="6">
    <source>
        <dbReference type="ARBA" id="ARBA00023157"/>
    </source>
</evidence>
<accession>A0ABR3NAN2</accession>
<keyword evidence="5 11" id="KW-0472">Membrane</keyword>
<feature type="transmembrane region" description="Helical" evidence="11">
    <location>
        <begin position="141"/>
        <end position="158"/>
    </location>
</feature>
<dbReference type="PRINTS" id="PR00241">
    <property type="entry name" value="ANGIOTENSINR"/>
</dbReference>
<evidence type="ECO:0000259" key="12">
    <source>
        <dbReference type="PROSITE" id="PS50262"/>
    </source>
</evidence>
<evidence type="ECO:0000256" key="5">
    <source>
        <dbReference type="ARBA" id="ARBA00023136"/>
    </source>
</evidence>
<comment type="subcellular location">
    <subcellularLocation>
        <location evidence="1">Membrane</location>
        <topology evidence="1">Multi-pass membrane protein</topology>
    </subcellularLocation>
</comment>
<keyword evidence="4 10" id="KW-0297">G-protein coupled receptor</keyword>
<keyword evidence="2 10" id="KW-0812">Transmembrane</keyword>
<keyword evidence="7 10" id="KW-0675">Receptor</keyword>
<dbReference type="PRINTS" id="PR00237">
    <property type="entry name" value="GPCRRHODOPSN"/>
</dbReference>
<keyword evidence="8" id="KW-0325">Glycoprotein</keyword>
<dbReference type="PANTHER" id="PTHR10489:SF952">
    <property type="entry name" value="TYPE-2 ANGIOTENSIN II RECEPTOR"/>
    <property type="match status" value="1"/>
</dbReference>
<feature type="transmembrane region" description="Helical" evidence="11">
    <location>
        <begin position="179"/>
        <end position="200"/>
    </location>
</feature>
<feature type="transmembrane region" description="Helical" evidence="11">
    <location>
        <begin position="100"/>
        <end position="121"/>
    </location>
</feature>
<dbReference type="Gene3D" id="1.20.1070.10">
    <property type="entry name" value="Rhodopsin 7-helix transmembrane proteins"/>
    <property type="match status" value="1"/>
</dbReference>
<evidence type="ECO:0000256" key="3">
    <source>
        <dbReference type="ARBA" id="ARBA00022989"/>
    </source>
</evidence>
<evidence type="ECO:0000256" key="7">
    <source>
        <dbReference type="ARBA" id="ARBA00023170"/>
    </source>
</evidence>
<dbReference type="PROSITE" id="PS50262">
    <property type="entry name" value="G_PROTEIN_RECEP_F1_2"/>
    <property type="match status" value="1"/>
</dbReference>
<comment type="similarity">
    <text evidence="10">Belongs to the G-protein coupled receptor 1 family.</text>
</comment>
<comment type="caution">
    <text evidence="13">The sequence shown here is derived from an EMBL/GenBank/DDBJ whole genome shotgun (WGS) entry which is preliminary data.</text>
</comment>
<evidence type="ECO:0000256" key="2">
    <source>
        <dbReference type="ARBA" id="ARBA00022692"/>
    </source>
</evidence>
<feature type="domain" description="G-protein coupled receptors family 1 profile" evidence="12">
    <location>
        <begin position="79"/>
        <end position="338"/>
    </location>
</feature>
<protein>
    <recommendedName>
        <fullName evidence="12">G-protein coupled receptors family 1 profile domain-containing protein</fullName>
    </recommendedName>
</protein>
<dbReference type="PANTHER" id="PTHR10489">
    <property type="entry name" value="CELL ADHESION MOLECULE"/>
    <property type="match status" value="1"/>
</dbReference>
<dbReference type="InterPro" id="IPR050119">
    <property type="entry name" value="CCR1-9-like"/>
</dbReference>
<feature type="transmembrane region" description="Helical" evidence="11">
    <location>
        <begin position="233"/>
        <end position="256"/>
    </location>
</feature>
<feature type="transmembrane region" description="Helical" evidence="11">
    <location>
        <begin position="67"/>
        <end position="88"/>
    </location>
</feature>